<reference evidence="4" key="2">
    <citation type="submission" date="2019-06" db="EMBL/GenBank/DDBJ databases">
        <title>Co-occurence of chitin degradation, pigmentation and bioactivity in marine Pseudoalteromonas.</title>
        <authorList>
            <person name="Sonnenschein E.C."/>
            <person name="Bech P.K."/>
        </authorList>
    </citation>
    <scope>NUCLEOTIDE SEQUENCE [LARGE SCALE GENOMIC DNA]</scope>
    <source>
        <strain evidence="4">S1607</strain>
    </source>
</reference>
<evidence type="ECO:0000313" key="3">
    <source>
        <dbReference type="EMBL" id="TMN78324.1"/>
    </source>
</evidence>
<protein>
    <recommendedName>
        <fullName evidence="2">Integrase SAM-like N-terminal domain-containing protein</fullName>
    </recommendedName>
</protein>
<name>A0AAQ2ISH2_PSEO7</name>
<dbReference type="RefSeq" id="WP_082086190.1">
    <property type="nucleotide sequence ID" value="NZ_JXXW01000017.1"/>
</dbReference>
<dbReference type="InterPro" id="IPR011010">
    <property type="entry name" value="DNA_brk_join_enz"/>
</dbReference>
<evidence type="ECO:0000313" key="4">
    <source>
        <dbReference type="Proteomes" id="UP000305423"/>
    </source>
</evidence>
<dbReference type="AlphaFoldDB" id="A0AAQ2ISH2"/>
<accession>A0AAQ2ISH2</accession>
<dbReference type="SUPFAM" id="SSF56349">
    <property type="entry name" value="DNA breaking-rejoining enzymes"/>
    <property type="match status" value="1"/>
</dbReference>
<dbReference type="GO" id="GO:0003677">
    <property type="term" value="F:DNA binding"/>
    <property type="evidence" value="ECO:0007669"/>
    <property type="project" value="UniProtKB-KW"/>
</dbReference>
<proteinExistence type="predicted"/>
<keyword evidence="1" id="KW-0238">DNA-binding</keyword>
<dbReference type="Proteomes" id="UP000305423">
    <property type="component" value="Unassembled WGS sequence"/>
</dbReference>
<evidence type="ECO:0000256" key="1">
    <source>
        <dbReference type="ARBA" id="ARBA00023125"/>
    </source>
</evidence>
<dbReference type="InterPro" id="IPR004107">
    <property type="entry name" value="Integrase_SAM-like_N"/>
</dbReference>
<organism evidence="3 4">
    <name type="scientific">Pseudoalteromonas piscicida</name>
    <dbReference type="NCBI Taxonomy" id="43662"/>
    <lineage>
        <taxon>Bacteria</taxon>
        <taxon>Pseudomonadati</taxon>
        <taxon>Pseudomonadota</taxon>
        <taxon>Gammaproteobacteria</taxon>
        <taxon>Alteromonadales</taxon>
        <taxon>Pseudoalteromonadaceae</taxon>
        <taxon>Pseudoalteromonas</taxon>
    </lineage>
</organism>
<reference evidence="3 4" key="1">
    <citation type="submission" date="2017-12" db="EMBL/GenBank/DDBJ databases">
        <authorList>
            <person name="Paulsen S."/>
            <person name="Gram L.K."/>
        </authorList>
    </citation>
    <scope>NUCLEOTIDE SEQUENCE [LARGE SCALE GENOMIC DNA]</scope>
    <source>
        <strain evidence="3 4">S1607</strain>
    </source>
</reference>
<sequence length="115" mass="13502">MRTIQAFKHNLSLVIRYKSIKTIHELDKAYIESFIIHAKIDRNRSPKTIKNCLCYLTLFLKRCVNEGYIDDNPAHKIARPKVPRRELRGLSAEDATSLIEHAKNLPTVYSFYRDR</sequence>
<dbReference type="Pfam" id="PF13495">
    <property type="entry name" value="Phage_int_SAM_4"/>
    <property type="match status" value="1"/>
</dbReference>
<dbReference type="InterPro" id="IPR010998">
    <property type="entry name" value="Integrase_recombinase_N"/>
</dbReference>
<comment type="caution">
    <text evidence="3">The sequence shown here is derived from an EMBL/GenBank/DDBJ whole genome shotgun (WGS) entry which is preliminary data.</text>
</comment>
<dbReference type="GO" id="GO:0015074">
    <property type="term" value="P:DNA integration"/>
    <property type="evidence" value="ECO:0007669"/>
    <property type="project" value="InterPro"/>
</dbReference>
<evidence type="ECO:0000259" key="2">
    <source>
        <dbReference type="Pfam" id="PF13495"/>
    </source>
</evidence>
<gene>
    <name evidence="3" type="ORF">CWB74_08670</name>
</gene>
<dbReference type="Gene3D" id="1.10.150.130">
    <property type="match status" value="1"/>
</dbReference>
<dbReference type="EMBL" id="PNEL01000021">
    <property type="protein sequence ID" value="TMN78324.1"/>
    <property type="molecule type" value="Genomic_DNA"/>
</dbReference>
<feature type="domain" description="Integrase SAM-like N-terminal" evidence="2">
    <location>
        <begin position="2"/>
        <end position="66"/>
    </location>
</feature>